<dbReference type="Proteomes" id="UP001164733">
    <property type="component" value="Chromosome"/>
</dbReference>
<name>A0AA47EKU5_9CLOT</name>
<evidence type="ECO:0000313" key="1">
    <source>
        <dbReference type="EMBL" id="WAG60453.1"/>
    </source>
</evidence>
<accession>A0AA47EKU5</accession>
<organism evidence="1 2">
    <name type="scientific">Clostridium estertheticum</name>
    <dbReference type="NCBI Taxonomy" id="238834"/>
    <lineage>
        <taxon>Bacteria</taxon>
        <taxon>Bacillati</taxon>
        <taxon>Bacillota</taxon>
        <taxon>Clostridia</taxon>
        <taxon>Eubacteriales</taxon>
        <taxon>Clostridiaceae</taxon>
        <taxon>Clostridium</taxon>
    </lineage>
</organism>
<dbReference type="EMBL" id="CP086239">
    <property type="protein sequence ID" value="WAG60453.1"/>
    <property type="molecule type" value="Genomic_DNA"/>
</dbReference>
<dbReference type="NCBIfam" id="TIGR04398">
    <property type="entry name" value="SLAP_DUP"/>
    <property type="match status" value="2"/>
</dbReference>
<gene>
    <name evidence="1" type="ORF">LL038_23495</name>
</gene>
<sequence length="280" mass="31735">MISNDNLIASNNILEKEAVNIALHLNEYDKGVMSDFQKELIMEELNELPPLEDGQVCINGIYTFDMQDKIEVSVYIRNGSSKQINFHKVPLLIVNKNGDILASQTMDMKDFGILPPFCARPYKVYFDKTNLLVDLIPNDDWKIQFGKAVSIVNTVKAEFEGFPGDDHHELEGTFTKFLNKLPLIKAGDVNIEVFKTLRCLDDSISIVFMIRNGCDTIVKLETLPIVIKDEDGGIVASGIFDIENVNVNPHKAKIYDFTITEDYIVNKDADINNCKVYFRM</sequence>
<dbReference type="RefSeq" id="WP_216122803.1">
    <property type="nucleotide sequence ID" value="NZ_CP086239.1"/>
</dbReference>
<dbReference type="InterPro" id="IPR030910">
    <property type="entry name" value="SLAP_dom"/>
</dbReference>
<protein>
    <submittedName>
        <fullName evidence="1">SLAP domain-containing protein</fullName>
    </submittedName>
</protein>
<proteinExistence type="predicted"/>
<dbReference type="AlphaFoldDB" id="A0AA47EKU5"/>
<reference evidence="1" key="1">
    <citation type="submission" date="2021-11" db="EMBL/GenBank/DDBJ databases">
        <title>Clostridia strains as spoilage organisms.</title>
        <authorList>
            <person name="Wambui J."/>
            <person name="Stevens M.J.A."/>
            <person name="Stephan R."/>
        </authorList>
    </citation>
    <scope>NUCLEOTIDE SEQUENCE</scope>
    <source>
        <strain evidence="1">CF009</strain>
    </source>
</reference>
<evidence type="ECO:0000313" key="2">
    <source>
        <dbReference type="Proteomes" id="UP001164733"/>
    </source>
</evidence>